<feature type="transmembrane region" description="Helical" evidence="1">
    <location>
        <begin position="116"/>
        <end position="139"/>
    </location>
</feature>
<dbReference type="InParanoid" id="A0A2K1QT19"/>
<keyword evidence="1" id="KW-0812">Transmembrane</keyword>
<dbReference type="STRING" id="2082308.A0A2K1QT19"/>
<dbReference type="AlphaFoldDB" id="A0A2K1QT19"/>
<sequence length="234" mass="25241">MNIPATLRSFGGGILLWILSIPIFLFTLLPLISSTSAGVSHVYLLSAAWNTESRKDTLLRIGYYGLCWIGGGQSTVCVTTTGASARSIAENHFSEKGRDNTIRGIQFALDLQRSVFVAFMTAGGLAWLVSLILVTLIVLARGNASRSWRYAARLLSSSAAVLMVSSAWATGQAIRAMIIMDEYTAGNERYFTPGTTLIALQWIAALLTCIYAFGVGHVSAAGQNEQVYTYNLGK</sequence>
<protein>
    <submittedName>
        <fullName evidence="2">Uncharacterized protein</fullName>
    </submittedName>
</protein>
<feature type="transmembrane region" description="Helical" evidence="1">
    <location>
        <begin position="12"/>
        <end position="32"/>
    </location>
</feature>
<gene>
    <name evidence="2" type="ORF">CAC42_3630</name>
</gene>
<keyword evidence="1" id="KW-1133">Transmembrane helix</keyword>
<accession>A0A2K1QT19</accession>
<name>A0A2K1QT19_9PEZI</name>
<evidence type="ECO:0000256" key="1">
    <source>
        <dbReference type="SAM" id="Phobius"/>
    </source>
</evidence>
<keyword evidence="3" id="KW-1185">Reference proteome</keyword>
<organism evidence="2 3">
    <name type="scientific">Sphaceloma murrayae</name>
    <dbReference type="NCBI Taxonomy" id="2082308"/>
    <lineage>
        <taxon>Eukaryota</taxon>
        <taxon>Fungi</taxon>
        <taxon>Dikarya</taxon>
        <taxon>Ascomycota</taxon>
        <taxon>Pezizomycotina</taxon>
        <taxon>Dothideomycetes</taxon>
        <taxon>Dothideomycetidae</taxon>
        <taxon>Myriangiales</taxon>
        <taxon>Elsinoaceae</taxon>
        <taxon>Sphaceloma</taxon>
    </lineage>
</organism>
<dbReference type="Pfam" id="PF06687">
    <property type="entry name" value="SUR7"/>
    <property type="match status" value="1"/>
</dbReference>
<feature type="transmembrane region" description="Helical" evidence="1">
    <location>
        <begin position="151"/>
        <end position="170"/>
    </location>
</feature>
<feature type="transmembrane region" description="Helical" evidence="1">
    <location>
        <begin position="190"/>
        <end position="213"/>
    </location>
</feature>
<dbReference type="GO" id="GO:0005886">
    <property type="term" value="C:plasma membrane"/>
    <property type="evidence" value="ECO:0007669"/>
    <property type="project" value="InterPro"/>
</dbReference>
<dbReference type="Proteomes" id="UP000243797">
    <property type="component" value="Unassembled WGS sequence"/>
</dbReference>
<evidence type="ECO:0000313" key="3">
    <source>
        <dbReference type="Proteomes" id="UP000243797"/>
    </source>
</evidence>
<dbReference type="EMBL" id="NKHZ01000045">
    <property type="protein sequence ID" value="PNS18185.1"/>
    <property type="molecule type" value="Genomic_DNA"/>
</dbReference>
<comment type="caution">
    <text evidence="2">The sequence shown here is derived from an EMBL/GenBank/DDBJ whole genome shotgun (WGS) entry which is preliminary data.</text>
</comment>
<dbReference type="InterPro" id="IPR009571">
    <property type="entry name" value="SUR7/Rim9-like_fungi"/>
</dbReference>
<dbReference type="OrthoDB" id="3896478at2759"/>
<reference evidence="2 3" key="1">
    <citation type="submission" date="2017-06" db="EMBL/GenBank/DDBJ databases">
        <title>Draft genome sequence of a variant of Elsinoe murrayae.</title>
        <authorList>
            <person name="Cheng Q."/>
        </authorList>
    </citation>
    <scope>NUCLEOTIDE SEQUENCE [LARGE SCALE GENOMIC DNA]</scope>
    <source>
        <strain evidence="2 3">CQ-2017a</strain>
    </source>
</reference>
<proteinExistence type="predicted"/>
<keyword evidence="1" id="KW-0472">Membrane</keyword>
<evidence type="ECO:0000313" key="2">
    <source>
        <dbReference type="EMBL" id="PNS18185.1"/>
    </source>
</evidence>